<evidence type="ECO:0000313" key="2">
    <source>
        <dbReference type="EMBL" id="CAH2221203.1"/>
    </source>
</evidence>
<keyword evidence="2" id="KW-0255">Endonuclease</keyword>
<keyword evidence="2" id="KW-0540">Nuclease</keyword>
<sequence length="169" mass="18874">MAPATVWAAHKATIRGQLIAIATALKKQRLKDLTEALATLKELETQHKQNPSDALLARLTTTRVLLKRLSTADVARNLMWTKQRFYEKGNKVDSLLANCLKKTAGQQQKISKIRPSKGEITNHPDEITHEFLHQSIQPHQIPTSNGRHHPTGAHHRLSAIPQPTHSTST</sequence>
<protein>
    <submittedName>
        <fullName evidence="2">Endonuclease, partial</fullName>
    </submittedName>
</protein>
<dbReference type="EMBL" id="OW240912">
    <property type="protein sequence ID" value="CAH2221203.1"/>
    <property type="molecule type" value="Genomic_DNA"/>
</dbReference>
<proteinExistence type="predicted"/>
<dbReference type="GO" id="GO:0004519">
    <property type="term" value="F:endonuclease activity"/>
    <property type="evidence" value="ECO:0007669"/>
    <property type="project" value="UniProtKB-KW"/>
</dbReference>
<organism evidence="2 3">
    <name type="scientific">Pelobates cultripes</name>
    <name type="common">Western spadefoot toad</name>
    <dbReference type="NCBI Taxonomy" id="61616"/>
    <lineage>
        <taxon>Eukaryota</taxon>
        <taxon>Metazoa</taxon>
        <taxon>Chordata</taxon>
        <taxon>Craniata</taxon>
        <taxon>Vertebrata</taxon>
        <taxon>Euteleostomi</taxon>
        <taxon>Amphibia</taxon>
        <taxon>Batrachia</taxon>
        <taxon>Anura</taxon>
        <taxon>Pelobatoidea</taxon>
        <taxon>Pelobatidae</taxon>
        <taxon>Pelobates</taxon>
    </lineage>
</organism>
<feature type="region of interest" description="Disordered" evidence="1">
    <location>
        <begin position="139"/>
        <end position="169"/>
    </location>
</feature>
<keyword evidence="3" id="KW-1185">Reference proteome</keyword>
<feature type="compositionally biased region" description="Basic residues" evidence="1">
    <location>
        <begin position="146"/>
        <end position="157"/>
    </location>
</feature>
<keyword evidence="2" id="KW-0378">Hydrolase</keyword>
<reference evidence="2" key="1">
    <citation type="submission" date="2022-03" db="EMBL/GenBank/DDBJ databases">
        <authorList>
            <person name="Alioto T."/>
            <person name="Alioto T."/>
            <person name="Gomez Garrido J."/>
        </authorList>
    </citation>
    <scope>NUCLEOTIDE SEQUENCE</scope>
</reference>
<feature type="non-terminal residue" evidence="2">
    <location>
        <position position="169"/>
    </location>
</feature>
<accession>A0AAD1R052</accession>
<dbReference type="Proteomes" id="UP001295444">
    <property type="component" value="Chromosome 01"/>
</dbReference>
<dbReference type="AlphaFoldDB" id="A0AAD1R052"/>
<evidence type="ECO:0000313" key="3">
    <source>
        <dbReference type="Proteomes" id="UP001295444"/>
    </source>
</evidence>
<evidence type="ECO:0000256" key="1">
    <source>
        <dbReference type="SAM" id="MobiDB-lite"/>
    </source>
</evidence>
<name>A0AAD1R052_PELCU</name>
<gene>
    <name evidence="2" type="ORF">PECUL_23A010191</name>
</gene>